<dbReference type="InterPro" id="IPR009057">
    <property type="entry name" value="Homeodomain-like_sf"/>
</dbReference>
<evidence type="ECO:0000256" key="1">
    <source>
        <dbReference type="ARBA" id="ARBA00023125"/>
    </source>
</evidence>
<evidence type="ECO:0000313" key="4">
    <source>
        <dbReference type="EMBL" id="GGH79110.1"/>
    </source>
</evidence>
<reference evidence="4" key="1">
    <citation type="journal article" date="2014" name="Int. J. Syst. Evol. Microbiol.">
        <title>Complete genome sequence of Corynebacterium casei LMG S-19264T (=DSM 44701T), isolated from a smear-ripened cheese.</title>
        <authorList>
            <consortium name="US DOE Joint Genome Institute (JGI-PGF)"/>
            <person name="Walter F."/>
            <person name="Albersmeier A."/>
            <person name="Kalinowski J."/>
            <person name="Ruckert C."/>
        </authorList>
    </citation>
    <scope>NUCLEOTIDE SEQUENCE</scope>
    <source>
        <strain evidence="4">CGMCC 1.15290</strain>
    </source>
</reference>
<dbReference type="Pfam" id="PF00440">
    <property type="entry name" value="TetR_N"/>
    <property type="match status" value="1"/>
</dbReference>
<accession>A0A917J427</accession>
<dbReference type="Proteomes" id="UP000627292">
    <property type="component" value="Unassembled WGS sequence"/>
</dbReference>
<dbReference type="SUPFAM" id="SSF46689">
    <property type="entry name" value="Homeodomain-like"/>
    <property type="match status" value="1"/>
</dbReference>
<comment type="caution">
    <text evidence="4">The sequence shown here is derived from an EMBL/GenBank/DDBJ whole genome shotgun (WGS) entry which is preliminary data.</text>
</comment>
<sequence>MRPRNTCKQELVQQKAIEMLVTDGFEGFSVNKLAKACKISVATLYIYYKDKDDLIIQIAIQEAGKMSREMLLDFHPDLSLEEGLRIQWRNRYRYQIENPLMALLFEQLRSSTYQEKIFAAILGPFKESMGRFLRNAIERGEMAKMPLEVFWSIAYAPLYNLLRFHHEGRSIGGKPFEVKDKMVWQTFDLVLKALKL</sequence>
<protein>
    <recommendedName>
        <fullName evidence="3">HTH tetR-type domain-containing protein</fullName>
    </recommendedName>
</protein>
<proteinExistence type="predicted"/>
<evidence type="ECO:0000313" key="5">
    <source>
        <dbReference type="Proteomes" id="UP000627292"/>
    </source>
</evidence>
<feature type="domain" description="HTH tetR-type" evidence="3">
    <location>
        <begin position="6"/>
        <end position="66"/>
    </location>
</feature>
<name>A0A917J427_9BACT</name>
<dbReference type="InterPro" id="IPR001647">
    <property type="entry name" value="HTH_TetR"/>
</dbReference>
<dbReference type="Gene3D" id="1.10.357.10">
    <property type="entry name" value="Tetracycline Repressor, domain 2"/>
    <property type="match status" value="1"/>
</dbReference>
<dbReference type="InterPro" id="IPR036271">
    <property type="entry name" value="Tet_transcr_reg_TetR-rel_C_sf"/>
</dbReference>
<feature type="DNA-binding region" description="H-T-H motif" evidence="2">
    <location>
        <begin position="29"/>
        <end position="48"/>
    </location>
</feature>
<gene>
    <name evidence="4" type="ORF">GCM10011379_47980</name>
</gene>
<dbReference type="AlphaFoldDB" id="A0A917J427"/>
<organism evidence="4 5">
    <name type="scientific">Filimonas zeae</name>
    <dbReference type="NCBI Taxonomy" id="1737353"/>
    <lineage>
        <taxon>Bacteria</taxon>
        <taxon>Pseudomonadati</taxon>
        <taxon>Bacteroidota</taxon>
        <taxon>Chitinophagia</taxon>
        <taxon>Chitinophagales</taxon>
        <taxon>Chitinophagaceae</taxon>
        <taxon>Filimonas</taxon>
    </lineage>
</organism>
<evidence type="ECO:0000259" key="3">
    <source>
        <dbReference type="PROSITE" id="PS50977"/>
    </source>
</evidence>
<keyword evidence="5" id="KW-1185">Reference proteome</keyword>
<dbReference type="PANTHER" id="PTHR43479">
    <property type="entry name" value="ACREF/ENVCD OPERON REPRESSOR-RELATED"/>
    <property type="match status" value="1"/>
</dbReference>
<dbReference type="EMBL" id="BMIB01000005">
    <property type="protein sequence ID" value="GGH79110.1"/>
    <property type="molecule type" value="Genomic_DNA"/>
</dbReference>
<keyword evidence="1 2" id="KW-0238">DNA-binding</keyword>
<dbReference type="InterPro" id="IPR050624">
    <property type="entry name" value="HTH-type_Tx_Regulator"/>
</dbReference>
<reference evidence="4" key="2">
    <citation type="submission" date="2020-09" db="EMBL/GenBank/DDBJ databases">
        <authorList>
            <person name="Sun Q."/>
            <person name="Zhou Y."/>
        </authorList>
    </citation>
    <scope>NUCLEOTIDE SEQUENCE</scope>
    <source>
        <strain evidence="4">CGMCC 1.15290</strain>
    </source>
</reference>
<dbReference type="PROSITE" id="PS50977">
    <property type="entry name" value="HTH_TETR_2"/>
    <property type="match status" value="1"/>
</dbReference>
<dbReference type="RefSeq" id="WP_188957253.1">
    <property type="nucleotide sequence ID" value="NZ_BMIB01000005.1"/>
</dbReference>
<evidence type="ECO:0000256" key="2">
    <source>
        <dbReference type="PROSITE-ProRule" id="PRU00335"/>
    </source>
</evidence>
<dbReference type="SUPFAM" id="SSF48498">
    <property type="entry name" value="Tetracyclin repressor-like, C-terminal domain"/>
    <property type="match status" value="1"/>
</dbReference>
<dbReference type="PANTHER" id="PTHR43479:SF11">
    <property type="entry name" value="ACREF_ENVCD OPERON REPRESSOR-RELATED"/>
    <property type="match status" value="1"/>
</dbReference>
<dbReference type="GO" id="GO:0003677">
    <property type="term" value="F:DNA binding"/>
    <property type="evidence" value="ECO:0007669"/>
    <property type="project" value="UniProtKB-UniRule"/>
</dbReference>